<dbReference type="OMA" id="FEYIAIC"/>
<dbReference type="InterPro" id="IPR019557">
    <property type="entry name" value="AminoTfrase-like_pln_mobile"/>
</dbReference>
<gene>
    <name evidence="2" type="ORF">KK1_025231</name>
</gene>
<organism evidence="2 3">
    <name type="scientific">Cajanus cajan</name>
    <name type="common">Pigeon pea</name>
    <name type="synonym">Cajanus indicus</name>
    <dbReference type="NCBI Taxonomy" id="3821"/>
    <lineage>
        <taxon>Eukaryota</taxon>
        <taxon>Viridiplantae</taxon>
        <taxon>Streptophyta</taxon>
        <taxon>Embryophyta</taxon>
        <taxon>Tracheophyta</taxon>
        <taxon>Spermatophyta</taxon>
        <taxon>Magnoliopsida</taxon>
        <taxon>eudicotyledons</taxon>
        <taxon>Gunneridae</taxon>
        <taxon>Pentapetalae</taxon>
        <taxon>rosids</taxon>
        <taxon>fabids</taxon>
        <taxon>Fabales</taxon>
        <taxon>Fabaceae</taxon>
        <taxon>Papilionoideae</taxon>
        <taxon>50 kb inversion clade</taxon>
        <taxon>NPAAA clade</taxon>
        <taxon>indigoferoid/millettioid clade</taxon>
        <taxon>Phaseoleae</taxon>
        <taxon>Cajanus</taxon>
    </lineage>
</organism>
<dbReference type="PANTHER" id="PTHR46033:SF8">
    <property type="entry name" value="PROTEIN MAINTENANCE OF MERISTEMS-LIKE"/>
    <property type="match status" value="1"/>
</dbReference>
<dbReference type="PANTHER" id="PTHR46033">
    <property type="entry name" value="PROTEIN MAIN-LIKE 2"/>
    <property type="match status" value="1"/>
</dbReference>
<dbReference type="Pfam" id="PF10536">
    <property type="entry name" value="PMD"/>
    <property type="match status" value="1"/>
</dbReference>
<reference evidence="2" key="1">
    <citation type="journal article" date="2012" name="Nat. Biotechnol.">
        <title>Draft genome sequence of pigeonpea (Cajanus cajan), an orphan legume crop of resource-poor farmers.</title>
        <authorList>
            <person name="Varshney R.K."/>
            <person name="Chen W."/>
            <person name="Li Y."/>
            <person name="Bharti A.K."/>
            <person name="Saxena R.K."/>
            <person name="Schlueter J.A."/>
            <person name="Donoghue M.T."/>
            <person name="Azam S."/>
            <person name="Fan G."/>
            <person name="Whaley A.M."/>
            <person name="Farmer A.D."/>
            <person name="Sheridan J."/>
            <person name="Iwata A."/>
            <person name="Tuteja R."/>
            <person name="Penmetsa R.V."/>
            <person name="Wu W."/>
            <person name="Upadhyaya H.D."/>
            <person name="Yang S.P."/>
            <person name="Shah T."/>
            <person name="Saxena K.B."/>
            <person name="Michael T."/>
            <person name="McCombie W.R."/>
            <person name="Yang B."/>
            <person name="Zhang G."/>
            <person name="Yang H."/>
            <person name="Wang J."/>
            <person name="Spillane C."/>
            <person name="Cook D.R."/>
            <person name="May G.D."/>
            <person name="Xu X."/>
            <person name="Jackson S.A."/>
        </authorList>
    </citation>
    <scope>NUCLEOTIDE SEQUENCE [LARGE SCALE GENOMIC DNA]</scope>
</reference>
<sequence>IPLREHVKSNTIYLLWLNSRFQQLPDDVDKVVIAQHARAHIMMFIGGFLMLNTSASRVHMIYLLLLQDLTIVRNYNWGLAILTSLYRTLDHQVSPKQTNIGGCILLLQSWA</sequence>
<accession>A0A151SDC9</accession>
<dbReference type="InterPro" id="IPR044824">
    <property type="entry name" value="MAIN-like"/>
</dbReference>
<dbReference type="EMBL" id="KQ483419">
    <property type="protein sequence ID" value="KYP52845.1"/>
    <property type="molecule type" value="Genomic_DNA"/>
</dbReference>
<evidence type="ECO:0000259" key="1">
    <source>
        <dbReference type="Pfam" id="PF10536"/>
    </source>
</evidence>
<dbReference type="Gramene" id="C.cajan_25705.t">
    <property type="protein sequence ID" value="C.cajan_25705.t.cds1"/>
    <property type="gene ID" value="C.cajan_25705"/>
</dbReference>
<proteinExistence type="predicted"/>
<evidence type="ECO:0000313" key="3">
    <source>
        <dbReference type="Proteomes" id="UP000075243"/>
    </source>
</evidence>
<dbReference type="Proteomes" id="UP000075243">
    <property type="component" value="Unassembled WGS sequence"/>
</dbReference>
<dbReference type="GO" id="GO:0010073">
    <property type="term" value="P:meristem maintenance"/>
    <property type="evidence" value="ECO:0007669"/>
    <property type="project" value="InterPro"/>
</dbReference>
<protein>
    <submittedName>
        <fullName evidence="2">Serine/threonine protein phosphatase 7 long form isogeny</fullName>
    </submittedName>
</protein>
<keyword evidence="3" id="KW-1185">Reference proteome</keyword>
<name>A0A151SDC9_CAJCA</name>
<feature type="non-terminal residue" evidence="2">
    <location>
        <position position="1"/>
    </location>
</feature>
<feature type="domain" description="Aminotransferase-like plant mobile" evidence="1">
    <location>
        <begin position="5"/>
        <end position="111"/>
    </location>
</feature>
<dbReference type="AlphaFoldDB" id="A0A151SDC9"/>
<evidence type="ECO:0000313" key="2">
    <source>
        <dbReference type="EMBL" id="KYP52845.1"/>
    </source>
</evidence>